<dbReference type="Proteomes" id="UP000663859">
    <property type="component" value="Unassembled WGS sequence"/>
</dbReference>
<reference evidence="1" key="1">
    <citation type="submission" date="2021-02" db="EMBL/GenBank/DDBJ databases">
        <authorList>
            <person name="Cremers G."/>
            <person name="Picone N."/>
        </authorList>
    </citation>
    <scope>NUCLEOTIDE SEQUENCE</scope>
    <source>
        <strain evidence="1">PQ17</strain>
    </source>
</reference>
<protein>
    <submittedName>
        <fullName evidence="1">Uncharacterized protein</fullName>
    </submittedName>
</protein>
<gene>
    <name evidence="1" type="ORF">MPNT_60042</name>
</gene>
<dbReference type="AlphaFoldDB" id="A0A8J2FTA0"/>
<comment type="caution">
    <text evidence="1">The sequence shown here is derived from an EMBL/GenBank/DDBJ whole genome shotgun (WGS) entry which is preliminary data.</text>
</comment>
<organism evidence="1 2">
    <name type="scientific">Candidatus Methylacidithermus pantelleriae</name>
    <dbReference type="NCBI Taxonomy" id="2744239"/>
    <lineage>
        <taxon>Bacteria</taxon>
        <taxon>Pseudomonadati</taxon>
        <taxon>Verrucomicrobiota</taxon>
        <taxon>Methylacidiphilae</taxon>
        <taxon>Methylacidiphilales</taxon>
        <taxon>Methylacidiphilaceae</taxon>
        <taxon>Candidatus Methylacidithermus</taxon>
    </lineage>
</organism>
<sequence length="79" mass="9076">MDKGNIPRWGIEKRLFWGLLPEKEEPDGSEERQEEALGLDTRIDKGKVHLKKLPEGLFPEVDSTLTVIVFDRSPFRNGN</sequence>
<dbReference type="EMBL" id="CAJNOB010000056">
    <property type="protein sequence ID" value="CAF0703603.1"/>
    <property type="molecule type" value="Genomic_DNA"/>
</dbReference>
<keyword evidence="2" id="KW-1185">Reference proteome</keyword>
<evidence type="ECO:0000313" key="1">
    <source>
        <dbReference type="EMBL" id="CAF0703603.1"/>
    </source>
</evidence>
<name>A0A8J2FTA0_9BACT</name>
<accession>A0A8J2FTA0</accession>
<proteinExistence type="predicted"/>
<evidence type="ECO:0000313" key="2">
    <source>
        <dbReference type="Proteomes" id="UP000663859"/>
    </source>
</evidence>